<feature type="transmembrane region" description="Helical" evidence="4">
    <location>
        <begin position="12"/>
        <end position="31"/>
    </location>
</feature>
<dbReference type="STRING" id="1185652.USDA257_c24010"/>
<keyword evidence="2 4" id="KW-1133">Transmembrane helix</keyword>
<keyword evidence="1 4" id="KW-0812">Transmembrane</keyword>
<dbReference type="PATRIC" id="fig|1185652.3.peg.2487"/>
<dbReference type="InterPro" id="IPR011701">
    <property type="entry name" value="MFS"/>
</dbReference>
<reference evidence="5 6" key="1">
    <citation type="journal article" date="2012" name="J. Bacteriol.">
        <title>Complete genome sequence of the broad-host-range strain Sinorhizobium fredii USDA257.</title>
        <authorList>
            <person name="Schuldes J."/>
            <person name="Rodriguez Orbegoso M."/>
            <person name="Schmeisser C."/>
            <person name="Krishnan H.B."/>
            <person name="Daniel R."/>
            <person name="Streit W.R."/>
        </authorList>
    </citation>
    <scope>NUCLEOTIDE SEQUENCE [LARGE SCALE GENOMIC DNA]</scope>
    <source>
        <strain evidence="5 6">USDA 257</strain>
    </source>
</reference>
<evidence type="ECO:0000256" key="3">
    <source>
        <dbReference type="ARBA" id="ARBA00023136"/>
    </source>
</evidence>
<dbReference type="Pfam" id="PF07690">
    <property type="entry name" value="MFS_1"/>
    <property type="match status" value="1"/>
</dbReference>
<evidence type="ECO:0000313" key="6">
    <source>
        <dbReference type="Proteomes" id="UP000006180"/>
    </source>
</evidence>
<dbReference type="Gene3D" id="1.20.1250.20">
    <property type="entry name" value="MFS general substrate transporter like domains"/>
    <property type="match status" value="1"/>
</dbReference>
<feature type="transmembrane region" description="Helical" evidence="4">
    <location>
        <begin position="66"/>
        <end position="91"/>
    </location>
</feature>
<name>I3X521_SINF2</name>
<organism evidence="5 6">
    <name type="scientific">Sinorhizobium fredii (strain USDA 257)</name>
    <dbReference type="NCBI Taxonomy" id="1185652"/>
    <lineage>
        <taxon>Bacteria</taxon>
        <taxon>Pseudomonadati</taxon>
        <taxon>Pseudomonadota</taxon>
        <taxon>Alphaproteobacteria</taxon>
        <taxon>Hyphomicrobiales</taxon>
        <taxon>Rhizobiaceae</taxon>
        <taxon>Sinorhizobium/Ensifer group</taxon>
        <taxon>Sinorhizobium</taxon>
    </lineage>
</organism>
<sequence length="161" mass="16696">MSEVYGAQHWITGLSYGLLALGFVVAAPVWARTFEGRAPSFVLGWNVLIAGGCFVVTGLAGSTRAIGLFAALYFAWGALLGGTTPVLLSLVSAATRSERQGSVLGLAQTCQQGASVVGIIAGVAATQRFGLKAAFPLVTGIYGLSFLVALGLWLKARQSFR</sequence>
<evidence type="ECO:0000256" key="1">
    <source>
        <dbReference type="ARBA" id="ARBA00022692"/>
    </source>
</evidence>
<feature type="transmembrane region" description="Helical" evidence="4">
    <location>
        <begin position="43"/>
        <end position="60"/>
    </location>
</feature>
<dbReference type="KEGG" id="sfd:USDA257_c24010"/>
<feature type="transmembrane region" description="Helical" evidence="4">
    <location>
        <begin position="103"/>
        <end position="127"/>
    </location>
</feature>
<evidence type="ECO:0000256" key="2">
    <source>
        <dbReference type="ARBA" id="ARBA00022989"/>
    </source>
</evidence>
<protein>
    <submittedName>
        <fullName evidence="5">Putative MFS-type transporter y4xM</fullName>
    </submittedName>
</protein>
<dbReference type="InterPro" id="IPR036259">
    <property type="entry name" value="MFS_trans_sf"/>
</dbReference>
<dbReference type="HOGENOM" id="CLU_1642595_0_0_5"/>
<accession>I3X521</accession>
<feature type="transmembrane region" description="Helical" evidence="4">
    <location>
        <begin position="133"/>
        <end position="154"/>
    </location>
</feature>
<proteinExistence type="predicted"/>
<evidence type="ECO:0000256" key="4">
    <source>
        <dbReference type="SAM" id="Phobius"/>
    </source>
</evidence>
<dbReference type="GO" id="GO:0022857">
    <property type="term" value="F:transmembrane transporter activity"/>
    <property type="evidence" value="ECO:0007669"/>
    <property type="project" value="InterPro"/>
</dbReference>
<gene>
    <name evidence="5" type="ORF">USDA257_c24010</name>
</gene>
<dbReference type="Proteomes" id="UP000006180">
    <property type="component" value="Chromosome"/>
</dbReference>
<evidence type="ECO:0000313" key="5">
    <source>
        <dbReference type="EMBL" id="AFL50977.1"/>
    </source>
</evidence>
<keyword evidence="3 4" id="KW-0472">Membrane</keyword>
<dbReference type="SUPFAM" id="SSF103473">
    <property type="entry name" value="MFS general substrate transporter"/>
    <property type="match status" value="1"/>
</dbReference>
<dbReference type="eggNOG" id="COG2814">
    <property type="taxonomic scope" value="Bacteria"/>
</dbReference>
<dbReference type="EMBL" id="CP003563">
    <property type="protein sequence ID" value="AFL50977.1"/>
    <property type="molecule type" value="Genomic_DNA"/>
</dbReference>
<dbReference type="AlphaFoldDB" id="I3X521"/>